<keyword evidence="4" id="KW-1015">Disulfide bond</keyword>
<dbReference type="Proteomes" id="UP000245468">
    <property type="component" value="Chromosome"/>
</dbReference>
<feature type="binding site" evidence="3">
    <location>
        <position position="84"/>
    </location>
    <ligand>
        <name>Cu cation</name>
        <dbReference type="ChEBI" id="CHEBI:23378"/>
    </ligand>
</feature>
<dbReference type="InterPro" id="IPR003782">
    <property type="entry name" value="SCO1/SenC"/>
</dbReference>
<evidence type="ECO:0000256" key="4">
    <source>
        <dbReference type="PIRSR" id="PIRSR603782-2"/>
    </source>
</evidence>
<dbReference type="InterPro" id="IPR036249">
    <property type="entry name" value="Thioredoxin-like_sf"/>
</dbReference>
<name>A0A2S2DX45_9BACT</name>
<evidence type="ECO:0000256" key="2">
    <source>
        <dbReference type="ARBA" id="ARBA00023008"/>
    </source>
</evidence>
<dbReference type="Gene3D" id="3.40.30.10">
    <property type="entry name" value="Glutaredoxin"/>
    <property type="match status" value="1"/>
</dbReference>
<comment type="similarity">
    <text evidence="1">Belongs to the SCO1/2 family.</text>
</comment>
<dbReference type="SUPFAM" id="SSF52833">
    <property type="entry name" value="Thioredoxin-like"/>
    <property type="match status" value="1"/>
</dbReference>
<dbReference type="Pfam" id="PF02630">
    <property type="entry name" value="SCO1-SenC"/>
    <property type="match status" value="1"/>
</dbReference>
<evidence type="ECO:0000256" key="1">
    <source>
        <dbReference type="ARBA" id="ARBA00010996"/>
    </source>
</evidence>
<proteinExistence type="inferred from homology"/>
<dbReference type="KEGG" id="psez:HME7025_02060"/>
<evidence type="ECO:0000313" key="7">
    <source>
        <dbReference type="Proteomes" id="UP000245468"/>
    </source>
</evidence>
<keyword evidence="3" id="KW-0479">Metal-binding</keyword>
<feature type="binding site" evidence="3">
    <location>
        <position position="88"/>
    </location>
    <ligand>
        <name>Cu cation</name>
        <dbReference type="ChEBI" id="CHEBI:23378"/>
    </ligand>
</feature>
<evidence type="ECO:0000259" key="5">
    <source>
        <dbReference type="PROSITE" id="PS51352"/>
    </source>
</evidence>
<dbReference type="InterPro" id="IPR013766">
    <property type="entry name" value="Thioredoxin_domain"/>
</dbReference>
<dbReference type="RefSeq" id="WP_109323684.1">
    <property type="nucleotide sequence ID" value="NZ_CP029346.1"/>
</dbReference>
<feature type="disulfide bond" description="Redox-active" evidence="4">
    <location>
        <begin position="84"/>
        <end position="88"/>
    </location>
</feature>
<dbReference type="PANTHER" id="PTHR12151:SF25">
    <property type="entry name" value="LINALOOL DEHYDRATASE_ISOMERASE DOMAIN-CONTAINING PROTEIN"/>
    <property type="match status" value="1"/>
</dbReference>
<dbReference type="EMBL" id="CP029346">
    <property type="protein sequence ID" value="AWL09909.1"/>
    <property type="molecule type" value="Genomic_DNA"/>
</dbReference>
<protein>
    <submittedName>
        <fullName evidence="6">SCO1 protein like protein</fullName>
    </submittedName>
</protein>
<dbReference type="AlphaFoldDB" id="A0A2S2DX45"/>
<keyword evidence="2 3" id="KW-0186">Copper</keyword>
<evidence type="ECO:0000256" key="3">
    <source>
        <dbReference type="PIRSR" id="PIRSR603782-1"/>
    </source>
</evidence>
<dbReference type="PROSITE" id="PS51352">
    <property type="entry name" value="THIOREDOXIN_2"/>
    <property type="match status" value="1"/>
</dbReference>
<keyword evidence="7" id="KW-1185">Reference proteome</keyword>
<accession>A0A2S2DX45</accession>
<evidence type="ECO:0000313" key="6">
    <source>
        <dbReference type="EMBL" id="AWL09909.1"/>
    </source>
</evidence>
<feature type="binding site" evidence="3">
    <location>
        <position position="173"/>
    </location>
    <ligand>
        <name>Cu cation</name>
        <dbReference type="ChEBI" id="CHEBI:23378"/>
    </ligand>
</feature>
<organism evidence="6 7">
    <name type="scientific">Aquirufa nivalisilvae</name>
    <dbReference type="NCBI Taxonomy" id="2516557"/>
    <lineage>
        <taxon>Bacteria</taxon>
        <taxon>Pseudomonadati</taxon>
        <taxon>Bacteroidota</taxon>
        <taxon>Cytophagia</taxon>
        <taxon>Cytophagales</taxon>
        <taxon>Flectobacillaceae</taxon>
        <taxon>Aquirufa</taxon>
    </lineage>
</organism>
<dbReference type="GO" id="GO:0046872">
    <property type="term" value="F:metal ion binding"/>
    <property type="evidence" value="ECO:0007669"/>
    <property type="project" value="UniProtKB-KW"/>
</dbReference>
<dbReference type="CDD" id="cd02968">
    <property type="entry name" value="SCO"/>
    <property type="match status" value="1"/>
</dbReference>
<dbReference type="PANTHER" id="PTHR12151">
    <property type="entry name" value="ELECTRON TRANSPORT PROTIN SCO1/SENC FAMILY MEMBER"/>
    <property type="match status" value="1"/>
</dbReference>
<gene>
    <name evidence="6" type="ORF">HME7025_02060</name>
</gene>
<dbReference type="OrthoDB" id="9811998at2"/>
<dbReference type="PROSITE" id="PS51257">
    <property type="entry name" value="PROKAR_LIPOPROTEIN"/>
    <property type="match status" value="1"/>
</dbReference>
<feature type="domain" description="Thioredoxin" evidence="5">
    <location>
        <begin position="46"/>
        <end position="210"/>
    </location>
</feature>
<sequence length="212" mass="24330">MLPINIKNKFGGVFFFSLLLLTGCQEKKTLPILGHKDTEVKGGKVDTVYHQIPAFQFLNQDSTWVSDRDYDGKIYVADFFFTSCPTICPKMKTQMLRLYERYSNENQLALLSFSIDPDFDQPHVLKAYASRLHIKSPKWNMVTGEKAKIYELGQKSFMVTAQEDKNEAGGFVHSGAFILVDKQRHVRGIYDGTNEQEVNHLIEDIELLLKEK</sequence>
<reference evidence="7" key="1">
    <citation type="submission" date="2018-05" db="EMBL/GenBank/DDBJ databases">
        <title>Pseudarcicella sp. HME7025 Genome sequencing and assembly.</title>
        <authorList>
            <person name="Kim H."/>
            <person name="Kang H."/>
            <person name="Joh K."/>
        </authorList>
    </citation>
    <scope>NUCLEOTIDE SEQUENCE [LARGE SCALE GENOMIC DNA]</scope>
    <source>
        <strain evidence="7">HME7025</strain>
    </source>
</reference>